<feature type="region of interest" description="Disordered" evidence="1">
    <location>
        <begin position="124"/>
        <end position="145"/>
    </location>
</feature>
<feature type="transmembrane region" description="Helical" evidence="2">
    <location>
        <begin position="73"/>
        <end position="91"/>
    </location>
</feature>
<sequence>MEHDVLVRLTDMITLRLWVAALVTGALGGGLMLLGVRPGLALVTMGVLLVPVAIVTTCACLLRRPADTVPRWLTWLGGAGSAAGLVGLLISPGQVPAILMLAVGVWLLIVGLIAQVVVGRLRSPGTPDTTNPADPAGRRGTGGRN</sequence>
<accession>A0ABT2FWP8</accession>
<dbReference type="EMBL" id="JANWTC010000005">
    <property type="protein sequence ID" value="MCS5479663.1"/>
    <property type="molecule type" value="Genomic_DNA"/>
</dbReference>
<name>A0ABT2FWP8_9CORY</name>
<gene>
    <name evidence="3" type="ORF">NYP18_08330</name>
</gene>
<evidence type="ECO:0000313" key="4">
    <source>
        <dbReference type="Proteomes" id="UP001205965"/>
    </source>
</evidence>
<feature type="transmembrane region" description="Helical" evidence="2">
    <location>
        <begin position="12"/>
        <end position="34"/>
    </location>
</feature>
<proteinExistence type="predicted"/>
<reference evidence="3 4" key="1">
    <citation type="submission" date="2022-08" db="EMBL/GenBank/DDBJ databases">
        <title>YIM 101645 draft genome.</title>
        <authorList>
            <person name="Chen X."/>
        </authorList>
    </citation>
    <scope>NUCLEOTIDE SEQUENCE [LARGE SCALE GENOMIC DNA]</scope>
    <source>
        <strain evidence="3 4">YIM 101645</strain>
    </source>
</reference>
<keyword evidence="4" id="KW-1185">Reference proteome</keyword>
<keyword evidence="2" id="KW-1133">Transmembrane helix</keyword>
<evidence type="ECO:0000313" key="3">
    <source>
        <dbReference type="EMBL" id="MCS5479663.1"/>
    </source>
</evidence>
<keyword evidence="2" id="KW-0472">Membrane</keyword>
<evidence type="ECO:0000256" key="1">
    <source>
        <dbReference type="SAM" id="MobiDB-lite"/>
    </source>
</evidence>
<dbReference type="Proteomes" id="UP001205965">
    <property type="component" value="Unassembled WGS sequence"/>
</dbReference>
<protein>
    <submittedName>
        <fullName evidence="3">Uncharacterized protein</fullName>
    </submittedName>
</protein>
<feature type="transmembrane region" description="Helical" evidence="2">
    <location>
        <begin position="40"/>
        <end position="61"/>
    </location>
</feature>
<dbReference type="RefSeq" id="WP_259427732.1">
    <property type="nucleotide sequence ID" value="NZ_JANWTC010000005.1"/>
</dbReference>
<comment type="caution">
    <text evidence="3">The sequence shown here is derived from an EMBL/GenBank/DDBJ whole genome shotgun (WGS) entry which is preliminary data.</text>
</comment>
<evidence type="ECO:0000256" key="2">
    <source>
        <dbReference type="SAM" id="Phobius"/>
    </source>
</evidence>
<keyword evidence="2" id="KW-0812">Transmembrane</keyword>
<organism evidence="3 4">
    <name type="scientific">Corynebacterium lemuris</name>
    <dbReference type="NCBI Taxonomy" id="1859292"/>
    <lineage>
        <taxon>Bacteria</taxon>
        <taxon>Bacillati</taxon>
        <taxon>Actinomycetota</taxon>
        <taxon>Actinomycetes</taxon>
        <taxon>Mycobacteriales</taxon>
        <taxon>Corynebacteriaceae</taxon>
        <taxon>Corynebacterium</taxon>
    </lineage>
</organism>
<feature type="transmembrane region" description="Helical" evidence="2">
    <location>
        <begin position="97"/>
        <end position="118"/>
    </location>
</feature>